<gene>
    <name evidence="7" type="ORF">GCM10011335_53310</name>
</gene>
<reference evidence="7" key="2">
    <citation type="submission" date="2020-09" db="EMBL/GenBank/DDBJ databases">
        <authorList>
            <person name="Sun Q."/>
            <person name="Zhou Y."/>
        </authorList>
    </citation>
    <scope>NUCLEOTIDE SEQUENCE</scope>
    <source>
        <strain evidence="7">CGMCC 1.15493</strain>
    </source>
</reference>
<organism evidence="7 8">
    <name type="scientific">Aureimonas glaciei</name>
    <dbReference type="NCBI Taxonomy" id="1776957"/>
    <lineage>
        <taxon>Bacteria</taxon>
        <taxon>Pseudomonadati</taxon>
        <taxon>Pseudomonadota</taxon>
        <taxon>Alphaproteobacteria</taxon>
        <taxon>Hyphomicrobiales</taxon>
        <taxon>Aurantimonadaceae</taxon>
        <taxon>Aureimonas</taxon>
    </lineage>
</organism>
<dbReference type="PANTHER" id="PTHR43776:SF7">
    <property type="entry name" value="D,D-DIPEPTIDE TRANSPORT ATP-BINDING PROTEIN DDPF-RELATED"/>
    <property type="match status" value="1"/>
</dbReference>
<dbReference type="PROSITE" id="PS50893">
    <property type="entry name" value="ABC_TRANSPORTER_2"/>
    <property type="match status" value="1"/>
</dbReference>
<dbReference type="PROSITE" id="PS00211">
    <property type="entry name" value="ABC_TRANSPORTER_1"/>
    <property type="match status" value="1"/>
</dbReference>
<dbReference type="GO" id="GO:0005524">
    <property type="term" value="F:ATP binding"/>
    <property type="evidence" value="ECO:0007669"/>
    <property type="project" value="UniProtKB-KW"/>
</dbReference>
<keyword evidence="3" id="KW-0813">Transport</keyword>
<keyword evidence="4" id="KW-0547">Nucleotide-binding</keyword>
<evidence type="ECO:0000256" key="2">
    <source>
        <dbReference type="ARBA" id="ARBA00005417"/>
    </source>
</evidence>
<name>A0A916YH62_9HYPH</name>
<reference evidence="7" key="1">
    <citation type="journal article" date="2014" name="Int. J. Syst. Evol. Microbiol.">
        <title>Complete genome sequence of Corynebacterium casei LMG S-19264T (=DSM 44701T), isolated from a smear-ripened cheese.</title>
        <authorList>
            <consortium name="US DOE Joint Genome Institute (JGI-PGF)"/>
            <person name="Walter F."/>
            <person name="Albersmeier A."/>
            <person name="Kalinowski J."/>
            <person name="Ruckert C."/>
        </authorList>
    </citation>
    <scope>NUCLEOTIDE SEQUENCE</scope>
    <source>
        <strain evidence="7">CGMCC 1.15493</strain>
    </source>
</reference>
<dbReference type="SMART" id="SM00382">
    <property type="entry name" value="AAA"/>
    <property type="match status" value="1"/>
</dbReference>
<dbReference type="Pfam" id="PF08352">
    <property type="entry name" value="oligo_HPY"/>
    <property type="match status" value="1"/>
</dbReference>
<feature type="domain" description="ABC transporter" evidence="6">
    <location>
        <begin position="6"/>
        <end position="245"/>
    </location>
</feature>
<keyword evidence="5 7" id="KW-0067">ATP-binding</keyword>
<evidence type="ECO:0000256" key="3">
    <source>
        <dbReference type="ARBA" id="ARBA00022448"/>
    </source>
</evidence>
<comment type="subcellular location">
    <subcellularLocation>
        <location evidence="1">Cell inner membrane</location>
        <topology evidence="1">Peripheral membrane protein</topology>
    </subcellularLocation>
</comment>
<evidence type="ECO:0000256" key="5">
    <source>
        <dbReference type="ARBA" id="ARBA00022840"/>
    </source>
</evidence>
<dbReference type="InterPro" id="IPR003439">
    <property type="entry name" value="ABC_transporter-like_ATP-bd"/>
</dbReference>
<keyword evidence="8" id="KW-1185">Reference proteome</keyword>
<dbReference type="InterPro" id="IPR017871">
    <property type="entry name" value="ABC_transporter-like_CS"/>
</dbReference>
<accession>A0A916YH62</accession>
<dbReference type="Pfam" id="PF00005">
    <property type="entry name" value="ABC_tran"/>
    <property type="match status" value="1"/>
</dbReference>
<evidence type="ECO:0000313" key="8">
    <source>
        <dbReference type="Proteomes" id="UP000613160"/>
    </source>
</evidence>
<dbReference type="InterPro" id="IPR050319">
    <property type="entry name" value="ABC_transp_ATP-bind"/>
</dbReference>
<proteinExistence type="inferred from homology"/>
<dbReference type="NCBIfam" id="TIGR01727">
    <property type="entry name" value="oligo_HPY"/>
    <property type="match status" value="1"/>
</dbReference>
<dbReference type="GO" id="GO:0016887">
    <property type="term" value="F:ATP hydrolysis activity"/>
    <property type="evidence" value="ECO:0007669"/>
    <property type="project" value="InterPro"/>
</dbReference>
<dbReference type="EMBL" id="BMJJ01000025">
    <property type="protein sequence ID" value="GGD44025.1"/>
    <property type="molecule type" value="Genomic_DNA"/>
</dbReference>
<evidence type="ECO:0000259" key="6">
    <source>
        <dbReference type="PROSITE" id="PS50893"/>
    </source>
</evidence>
<dbReference type="AlphaFoldDB" id="A0A916YH62"/>
<dbReference type="InterPro" id="IPR013563">
    <property type="entry name" value="Oligopep_ABC_C"/>
</dbReference>
<dbReference type="InterPro" id="IPR027417">
    <property type="entry name" value="P-loop_NTPase"/>
</dbReference>
<dbReference type="PANTHER" id="PTHR43776">
    <property type="entry name" value="TRANSPORT ATP-BINDING PROTEIN"/>
    <property type="match status" value="1"/>
</dbReference>
<dbReference type="InterPro" id="IPR003593">
    <property type="entry name" value="AAA+_ATPase"/>
</dbReference>
<dbReference type="GO" id="GO:0005886">
    <property type="term" value="C:plasma membrane"/>
    <property type="evidence" value="ECO:0007669"/>
    <property type="project" value="UniProtKB-SubCell"/>
</dbReference>
<dbReference type="CDD" id="cd03257">
    <property type="entry name" value="ABC_NikE_OppD_transporters"/>
    <property type="match status" value="1"/>
</dbReference>
<dbReference type="SUPFAM" id="SSF52540">
    <property type="entry name" value="P-loop containing nucleoside triphosphate hydrolases"/>
    <property type="match status" value="1"/>
</dbReference>
<evidence type="ECO:0000256" key="1">
    <source>
        <dbReference type="ARBA" id="ARBA00004417"/>
    </source>
</evidence>
<dbReference type="GO" id="GO:0015833">
    <property type="term" value="P:peptide transport"/>
    <property type="evidence" value="ECO:0007669"/>
    <property type="project" value="InterPro"/>
</dbReference>
<comment type="caution">
    <text evidence="7">The sequence shown here is derived from an EMBL/GenBank/DDBJ whole genome shotgun (WGS) entry which is preliminary data.</text>
</comment>
<dbReference type="Gene3D" id="3.40.50.300">
    <property type="entry name" value="P-loop containing nucleotide triphosphate hydrolases"/>
    <property type="match status" value="1"/>
</dbReference>
<sequence length="339" mass="36092">MTGPLISLADVSLVFDGNVGALNHISLDIAKGETVGLVGESGSGKTTLCRVLVGLAEATAGTVAIEGRPLDALIAADPLAFRRKVQLLLQDAVASLSPRMRIGRLLEEPLAIHGMDLLAGRRRIADLLQRLGLPQGVLDKYPHQVSGGQARRVAILRALMLGPSIIVADEPTAGLDVSVQGDLINLLVELRGDLGLTYLIVSHNLNVIRRIADRTVVMYLGQIVEAAPTTALFSGPAHPYSAALLSTNPAIDPRRRRTRIVLEGEIPSVVSPPPGCRFHTRCPIAAARCRAEEPQLRPLPDGRQVRCHFPLTEPEGAAAFAAAAQRHANVPADRPRPLA</sequence>
<evidence type="ECO:0000256" key="4">
    <source>
        <dbReference type="ARBA" id="ARBA00022741"/>
    </source>
</evidence>
<comment type="similarity">
    <text evidence="2">Belongs to the ABC transporter superfamily.</text>
</comment>
<protein>
    <submittedName>
        <fullName evidence="7">ABC transporter ATP-binding protein</fullName>
    </submittedName>
</protein>
<dbReference type="RefSeq" id="WP_188855484.1">
    <property type="nucleotide sequence ID" value="NZ_BMJJ01000025.1"/>
</dbReference>
<dbReference type="Proteomes" id="UP000613160">
    <property type="component" value="Unassembled WGS sequence"/>
</dbReference>
<dbReference type="GO" id="GO:0055085">
    <property type="term" value="P:transmembrane transport"/>
    <property type="evidence" value="ECO:0007669"/>
    <property type="project" value="UniProtKB-ARBA"/>
</dbReference>
<evidence type="ECO:0000313" key="7">
    <source>
        <dbReference type="EMBL" id="GGD44025.1"/>
    </source>
</evidence>